<feature type="compositionally biased region" description="Basic and acidic residues" evidence="6">
    <location>
        <begin position="1323"/>
        <end position="1338"/>
    </location>
</feature>
<dbReference type="PROSITE" id="PS50096">
    <property type="entry name" value="IQ"/>
    <property type="match status" value="1"/>
</dbReference>
<evidence type="ECO:0000256" key="1">
    <source>
        <dbReference type="ARBA" id="ARBA00004123"/>
    </source>
</evidence>
<dbReference type="SUPFAM" id="SSF49265">
    <property type="entry name" value="Fibronectin type III"/>
    <property type="match status" value="1"/>
</dbReference>
<dbReference type="InterPro" id="IPR013783">
    <property type="entry name" value="Ig-like_fold"/>
</dbReference>
<dbReference type="RefSeq" id="XP_012941590.1">
    <property type="nucleotide sequence ID" value="XM_013086136.1"/>
</dbReference>
<feature type="compositionally biased region" description="Polar residues" evidence="6">
    <location>
        <begin position="1835"/>
        <end position="1850"/>
    </location>
</feature>
<evidence type="ECO:0000256" key="2">
    <source>
        <dbReference type="ARBA" id="ARBA00022614"/>
    </source>
</evidence>
<dbReference type="InterPro" id="IPR044640">
    <property type="entry name" value="RU2A"/>
</dbReference>
<evidence type="ECO:0000313" key="9">
    <source>
        <dbReference type="RefSeq" id="XP_012941590.1"/>
    </source>
</evidence>
<dbReference type="PROSITE" id="PS50853">
    <property type="entry name" value="FN3"/>
    <property type="match status" value="1"/>
</dbReference>
<organism evidence="8 9">
    <name type="scientific">Aplysia californica</name>
    <name type="common">California sea hare</name>
    <dbReference type="NCBI Taxonomy" id="6500"/>
    <lineage>
        <taxon>Eukaryota</taxon>
        <taxon>Metazoa</taxon>
        <taxon>Spiralia</taxon>
        <taxon>Lophotrochozoa</taxon>
        <taxon>Mollusca</taxon>
        <taxon>Gastropoda</taxon>
        <taxon>Heterobranchia</taxon>
        <taxon>Euthyneura</taxon>
        <taxon>Tectipleura</taxon>
        <taxon>Aplysiida</taxon>
        <taxon>Aplysioidea</taxon>
        <taxon>Aplysiidae</taxon>
        <taxon>Aplysia</taxon>
    </lineage>
</organism>
<feature type="region of interest" description="Disordered" evidence="6">
    <location>
        <begin position="1440"/>
        <end position="2083"/>
    </location>
</feature>
<dbReference type="SUPFAM" id="SSF52058">
    <property type="entry name" value="L domain-like"/>
    <property type="match status" value="1"/>
</dbReference>
<feature type="domain" description="Fibronectin type-III" evidence="7">
    <location>
        <begin position="999"/>
        <end position="1093"/>
    </location>
</feature>
<sequence length="2083" mass="226915">MSIAFKPTTLILDNNNISKLDGLEACPSLTQLSAVHNHIVRMHAVGSLPLLTVLSLASNSIVTMEGLDLLEHLTWLDLSSNSIKVVEHLPKSGMLHYIDLSDNDITHFSDLSYMDNLKTLLLHSNSITSLKMAVSHLPQNLSVLSLADNSIYDLSEICYLSGLANLQQFSVAENPCLMMTAENEGFDYRPYIWNWCPTVYVLDGYMVSEKERLLGEWLYSQGKGRQFHPGQHAQLVEYLATVCPLTSTDQLRSEDDSKLSQILSQQRRYQQQLQQHHHHHHHHQQQPQQQHRQQPPQAESENSGPSGDRSYSVQSNDSASPERNSSVFSSQSVDTSREQQGRRLVWANPADLSIRSAASGERERQPATHADDLTVQDVTNDSDARSSVSLLESESVYLPFDVPASPVNLRRPLTAPGKVQQHQSWPTTTGNGTSSLNTSVPSRQPLNSHLTRPATAAESRSVASENRYASLEQRPIKPLNQNFGRSNFKPTFDISLPLSSHSEPSVSTHKESQPPTACSQDYDSSSEQTTSESEAVVPRKKTAVVGREDSGTQDNFTKSQTSQQQISVGHATGVKGDFPKTESGTSSDAAPKDKLSLIRNIAGNKKAVKFPGNSSADSSARQRSVVATALRARSATATAAAGNNSSSTMKTSGSTSTTTTTTTASSMAASAVSRARQMRNPAIKATGVITAAEVKDTSSGGFLEKGGGDGVTISPQAGESKQMKGRLNLERMELKKGGGISTGSVRDSGFLSRPASDAVLEDSQRHTSHDDKAATLIQSFWRGYWARENNARVISIRKEIRARRAEDHIMLLRKDLERNRKLYEEEKRLRILQMEAIRLLYHEVQVLKSQNLSSTKDLNSTGGHSSGANTTTSFSPTTTAASTLSQAVTTSGYSELNRTQDLERTCAGLQSQVTQLQEALESVSSAVFRSNSLDGANFDLTDQSDTVAVTPFHDHPPEGTHSTDEACHWGCIPHSLSPYPSEEEESYFLQVPVQGAPTPPRQLQLRHLNRSTLMLSWQPSSCSGRDMEEEGNRHIIGYRIYVNDQLKAFICQRTSALVEGLNPSTTYKFYVKALSGFGESFESNIIMAKLAKGQERLKYSASSGSDSCNDSEKEIDSAENSEKVRRKHKKYRKSPRPGDKKKNSRSLAHYQEDQQSFAELQSESLEGQNTNNSASEGRFAILTHPKLHTHRRTRSKDLQKGYDFSGESPADMTNSKESSPSAGAFDTHKQAGPQQDQPVLAHATSSGGQRKEGSRRLPESPLHVRDRNRNLSSGEAPRHNPVPPPSPGKLSEHKQQPQQQHAEDEVRGTAVVTVPGKKNSPSKKRESPPSGSGRRESPTFHLRKRELGSGSVMIETGKASSPNAFPSPGMDTESRVRISPKAGTESPSFKVSPPCGNLEQNRQAASQSSSMSETFTVDKAKSFLESVNAIAESVLARKAYGQDDSQEKAHGSPSSGSRGHRRTRSRDYQLHPEKSKSTPELAIASGGGKVVSELDSMSTNEALKSGNRWERQSEKTSSGGQEARDSSKKDGDGGGSSDSSTKTRGHRRKRSRDLHTPTSNWTQDYIIMAGEREDRKESNVLEENRGRSVDGYGGHQKSEDDGAHSAMSEVKDGSSGRPVLDGRRRHSSGSRPNSPLIVGMDKSDGGEEKTRLSVAELMMEQKAKILNKSSSLNSLSGRSDDSHNGSKSEIHKKSPSIESLPGSYRGDVSKRTISNESLVSGGSSRGESSKRTQSSESLMSVRTDTSKRSHSNESLPGSARTDTSRKSPSNESLPESIREENEQDSAQTQTVVVEAGHSSSPSVSCRRSQSIGSAKDIGRGSSSESGHSRSGKCNLLQNLENITKNNSTAVRETKESLMRKKSNPEDSSDTASLKQLSDDERQSGRRSRNHSESDVEGGASDAGSQLPPRAPNESSSGSHSDDSRHSRRGHRRTPSDHRQPTSLPSEVDPTRPTHSPIIMEGAVMKKSSSSVRRNQSFHGLLPSKHQDTKTSPSSNEDISPKADEQTVSQTQTHSETPARPRPHLRSRTPSPARARQPILSAAQLKRNSDSGSGSSSSKSSAQDPSGSSKSATAQQEPSSKLSS</sequence>
<feature type="compositionally biased region" description="Basic and acidic residues" evidence="6">
    <location>
        <begin position="1678"/>
        <end position="1692"/>
    </location>
</feature>
<feature type="compositionally biased region" description="Polar residues" evidence="6">
    <location>
        <begin position="1211"/>
        <end position="1221"/>
    </location>
</feature>
<feature type="region of interest" description="Disordered" evidence="6">
    <location>
        <begin position="415"/>
        <end position="593"/>
    </location>
</feature>
<dbReference type="Pfam" id="PF00041">
    <property type="entry name" value="fn3"/>
    <property type="match status" value="1"/>
</dbReference>
<feature type="compositionally biased region" description="Low complexity" evidence="6">
    <location>
        <begin position="427"/>
        <end position="439"/>
    </location>
</feature>
<feature type="compositionally biased region" description="Low complexity" evidence="6">
    <location>
        <begin position="325"/>
        <end position="334"/>
    </location>
</feature>
<dbReference type="InterPro" id="IPR000048">
    <property type="entry name" value="IQ_motif_EF-hand-BS"/>
</dbReference>
<evidence type="ECO:0000256" key="4">
    <source>
        <dbReference type="ARBA" id="ARBA00023242"/>
    </source>
</evidence>
<feature type="compositionally biased region" description="Basic residues" evidence="6">
    <location>
        <begin position="1124"/>
        <end position="1135"/>
    </location>
</feature>
<feature type="compositionally biased region" description="Polar residues" evidence="6">
    <location>
        <begin position="299"/>
        <end position="324"/>
    </location>
</feature>
<dbReference type="SMART" id="SM00365">
    <property type="entry name" value="LRR_SD22"/>
    <property type="match status" value="4"/>
</dbReference>
<dbReference type="InterPro" id="IPR001611">
    <property type="entry name" value="Leu-rich_rpt"/>
</dbReference>
<feature type="compositionally biased region" description="Basic and acidic residues" evidence="6">
    <location>
        <begin position="360"/>
        <end position="372"/>
    </location>
</feature>
<comment type="subcellular location">
    <subcellularLocation>
        <location evidence="1">Nucleus</location>
    </subcellularLocation>
</comment>
<dbReference type="PANTHER" id="PTHR10552">
    <property type="entry name" value="U2 SMALL NUCLEAR RIBONUCLEOPROTEIN A"/>
    <property type="match status" value="1"/>
</dbReference>
<feature type="compositionally biased region" description="Polar residues" evidence="6">
    <location>
        <begin position="2005"/>
        <end position="2015"/>
    </location>
</feature>
<feature type="compositionally biased region" description="Polar residues" evidence="6">
    <location>
        <begin position="2072"/>
        <end position="2083"/>
    </location>
</feature>
<feature type="compositionally biased region" description="Low complexity" evidence="6">
    <location>
        <begin position="285"/>
        <end position="297"/>
    </location>
</feature>
<evidence type="ECO:0000313" key="8">
    <source>
        <dbReference type="Proteomes" id="UP000694888"/>
    </source>
</evidence>
<keyword evidence="3" id="KW-0677">Repeat</keyword>
<feature type="compositionally biased region" description="Polar residues" evidence="6">
    <location>
        <begin position="552"/>
        <end position="567"/>
    </location>
</feature>
<feature type="compositionally biased region" description="Polar residues" evidence="6">
    <location>
        <begin position="1398"/>
        <end position="1415"/>
    </location>
</feature>
<comment type="similarity">
    <text evidence="5">Belongs to the U2 small nuclear ribonucleoprotein A family.</text>
</comment>
<feature type="compositionally biased region" description="Basic and acidic residues" evidence="6">
    <location>
        <begin position="1641"/>
        <end position="1651"/>
    </location>
</feature>
<feature type="compositionally biased region" description="Basic and acidic residues" evidence="6">
    <location>
        <begin position="1290"/>
        <end position="1307"/>
    </location>
</feature>
<feature type="compositionally biased region" description="Basic and acidic residues" evidence="6">
    <location>
        <begin position="1851"/>
        <end position="1864"/>
    </location>
</feature>
<evidence type="ECO:0000256" key="5">
    <source>
        <dbReference type="ARBA" id="ARBA00024196"/>
    </source>
</evidence>
<dbReference type="InterPro" id="IPR032675">
    <property type="entry name" value="LRR_dom_sf"/>
</dbReference>
<feature type="compositionally biased region" description="Basic and acidic residues" evidence="6">
    <location>
        <begin position="1522"/>
        <end position="1532"/>
    </location>
</feature>
<dbReference type="InterPro" id="IPR003961">
    <property type="entry name" value="FN3_dom"/>
</dbReference>
<feature type="compositionally biased region" description="Polar residues" evidence="6">
    <location>
        <begin position="856"/>
        <end position="867"/>
    </location>
</feature>
<evidence type="ECO:0000256" key="3">
    <source>
        <dbReference type="ARBA" id="ARBA00022737"/>
    </source>
</evidence>
<feature type="compositionally biased region" description="Basic and acidic residues" evidence="6">
    <location>
        <begin position="1570"/>
        <end position="1588"/>
    </location>
</feature>
<feature type="compositionally biased region" description="Basic residues" evidence="6">
    <location>
        <begin position="1543"/>
        <end position="1552"/>
    </location>
</feature>
<gene>
    <name evidence="9" type="primary">LOC101861549</name>
</gene>
<evidence type="ECO:0000256" key="6">
    <source>
        <dbReference type="SAM" id="MobiDB-lite"/>
    </source>
</evidence>
<feature type="compositionally biased region" description="Polar residues" evidence="6">
    <location>
        <begin position="440"/>
        <end position="450"/>
    </location>
</feature>
<feature type="compositionally biased region" description="Polar residues" evidence="6">
    <location>
        <begin position="479"/>
        <end position="489"/>
    </location>
</feature>
<dbReference type="SMART" id="SM00060">
    <property type="entry name" value="FN3"/>
    <property type="match status" value="1"/>
</dbReference>
<feature type="compositionally biased region" description="Low complexity" evidence="6">
    <location>
        <begin position="1717"/>
        <end position="1726"/>
    </location>
</feature>
<feature type="compositionally biased region" description="Basic and acidic residues" evidence="6">
    <location>
        <begin position="1110"/>
        <end position="1123"/>
    </location>
</feature>
<feature type="compositionally biased region" description="Low complexity" evidence="6">
    <location>
        <begin position="1798"/>
        <end position="1810"/>
    </location>
</feature>
<dbReference type="GeneID" id="101861549"/>
<dbReference type="Pfam" id="PF00612">
    <property type="entry name" value="IQ"/>
    <property type="match status" value="1"/>
</dbReference>
<proteinExistence type="inferred from homology"/>
<feature type="region of interest" description="Disordered" evidence="6">
    <location>
        <begin position="1182"/>
        <end position="1415"/>
    </location>
</feature>
<feature type="compositionally biased region" description="Basic residues" evidence="6">
    <location>
        <begin position="1185"/>
        <end position="1194"/>
    </location>
</feature>
<feature type="compositionally biased region" description="Basic and acidic residues" evidence="6">
    <location>
        <begin position="1465"/>
        <end position="1477"/>
    </location>
</feature>
<dbReference type="Pfam" id="PF14580">
    <property type="entry name" value="LRR_9"/>
    <property type="match status" value="1"/>
</dbReference>
<dbReference type="PANTHER" id="PTHR10552:SF6">
    <property type="entry name" value="U2 SMALL NUCLEAR RIBONUCLEOPROTEIN A"/>
    <property type="match status" value="1"/>
</dbReference>
<keyword evidence="2" id="KW-0433">Leucine-rich repeat</keyword>
<feature type="region of interest" description="Disordered" evidence="6">
    <location>
        <begin position="635"/>
        <end position="665"/>
    </location>
</feature>
<dbReference type="PROSITE" id="PS51450">
    <property type="entry name" value="LRR"/>
    <property type="match status" value="5"/>
</dbReference>
<feature type="compositionally biased region" description="Polar residues" evidence="6">
    <location>
        <begin position="1731"/>
        <end position="1743"/>
    </location>
</feature>
<evidence type="ECO:0000259" key="7">
    <source>
        <dbReference type="PROSITE" id="PS50853"/>
    </source>
</evidence>
<dbReference type="Proteomes" id="UP000694888">
    <property type="component" value="Unplaced"/>
</dbReference>
<feature type="compositionally biased region" description="Polar residues" evidence="6">
    <location>
        <begin position="1232"/>
        <end position="1248"/>
    </location>
</feature>
<protein>
    <submittedName>
        <fullName evidence="9">Serine-rich adhesin for platelets</fullName>
    </submittedName>
</protein>
<feature type="region of interest" description="Disordered" evidence="6">
    <location>
        <begin position="700"/>
        <end position="724"/>
    </location>
</feature>
<feature type="compositionally biased region" description="Low complexity" evidence="6">
    <location>
        <begin position="265"/>
        <end position="274"/>
    </location>
</feature>
<reference evidence="9" key="1">
    <citation type="submission" date="2025-08" db="UniProtKB">
        <authorList>
            <consortium name="RefSeq"/>
        </authorList>
    </citation>
    <scope>IDENTIFICATION</scope>
</reference>
<feature type="compositionally biased region" description="Basic and acidic residues" evidence="6">
    <location>
        <begin position="1876"/>
        <end position="1893"/>
    </location>
</feature>
<feature type="compositionally biased region" description="Low complexity" evidence="6">
    <location>
        <begin position="868"/>
        <end position="877"/>
    </location>
</feature>
<name>A0ABM1A671_APLCA</name>
<dbReference type="CDD" id="cd00063">
    <property type="entry name" value="FN3"/>
    <property type="match status" value="1"/>
</dbReference>
<feature type="compositionally biased region" description="Basic and acidic residues" evidence="6">
    <location>
        <begin position="1596"/>
        <end position="1614"/>
    </location>
</feature>
<feature type="compositionally biased region" description="Basic and acidic residues" evidence="6">
    <location>
        <begin position="1249"/>
        <end position="1269"/>
    </location>
</feature>
<feature type="compositionally biased region" description="Polar residues" evidence="6">
    <location>
        <begin position="497"/>
        <end position="518"/>
    </location>
</feature>
<dbReference type="Gene3D" id="2.60.40.10">
    <property type="entry name" value="Immunoglobulins"/>
    <property type="match status" value="1"/>
</dbReference>
<accession>A0ABM1A671</accession>
<keyword evidence="4" id="KW-0539">Nucleus</keyword>
<feature type="compositionally biased region" description="Basic residues" evidence="6">
    <location>
        <begin position="275"/>
        <end position="284"/>
    </location>
</feature>
<feature type="region of interest" description="Disordered" evidence="6">
    <location>
        <begin position="1100"/>
        <end position="1150"/>
    </location>
</feature>
<keyword evidence="8" id="KW-1185">Reference proteome</keyword>
<feature type="region of interest" description="Disordered" evidence="6">
    <location>
        <begin position="856"/>
        <end position="877"/>
    </location>
</feature>
<dbReference type="Gene3D" id="3.80.10.10">
    <property type="entry name" value="Ribonuclease Inhibitor"/>
    <property type="match status" value="2"/>
</dbReference>
<feature type="region of interest" description="Disordered" evidence="6">
    <location>
        <begin position="250"/>
        <end position="381"/>
    </location>
</feature>
<feature type="compositionally biased region" description="Polar residues" evidence="6">
    <location>
        <begin position="1966"/>
        <end position="1977"/>
    </location>
</feature>
<dbReference type="InterPro" id="IPR036116">
    <property type="entry name" value="FN3_sf"/>
</dbReference>
<feature type="compositionally biased region" description="Low complexity" evidence="6">
    <location>
        <begin position="519"/>
        <end position="533"/>
    </location>
</feature>
<feature type="compositionally biased region" description="Low complexity" evidence="6">
    <location>
        <begin position="2049"/>
        <end position="2071"/>
    </location>
</feature>